<protein>
    <submittedName>
        <fullName evidence="1">Uncharacterized protein</fullName>
    </submittedName>
</protein>
<organism evidence="1">
    <name type="scientific">marine sediment metagenome</name>
    <dbReference type="NCBI Taxonomy" id="412755"/>
    <lineage>
        <taxon>unclassified sequences</taxon>
        <taxon>metagenomes</taxon>
        <taxon>ecological metagenomes</taxon>
    </lineage>
</organism>
<reference evidence="1" key="1">
    <citation type="journal article" date="2015" name="Nature">
        <title>Complex archaea that bridge the gap between prokaryotes and eukaryotes.</title>
        <authorList>
            <person name="Spang A."/>
            <person name="Saw J.H."/>
            <person name="Jorgensen S.L."/>
            <person name="Zaremba-Niedzwiedzka K."/>
            <person name="Martijn J."/>
            <person name="Lind A.E."/>
            <person name="van Eijk R."/>
            <person name="Schleper C."/>
            <person name="Guy L."/>
            <person name="Ettema T.J."/>
        </authorList>
    </citation>
    <scope>NUCLEOTIDE SEQUENCE</scope>
</reference>
<proteinExistence type="predicted"/>
<dbReference type="AlphaFoldDB" id="A0A0F9TIG0"/>
<comment type="caution">
    <text evidence="1">The sequence shown here is derived from an EMBL/GenBank/DDBJ whole genome shotgun (WGS) entry which is preliminary data.</text>
</comment>
<accession>A0A0F9TIG0</accession>
<evidence type="ECO:0000313" key="1">
    <source>
        <dbReference type="EMBL" id="KKN74687.1"/>
    </source>
</evidence>
<sequence length="77" mass="9090">MSAPTRKEFMALTYEKYVEMKAQIYTLDKKGQRLRESHNKLIEVLEHVKNDVVWNEPKSPTLAWIKKTLNNAEKLSK</sequence>
<dbReference type="EMBL" id="LAZR01000322">
    <property type="protein sequence ID" value="KKN74687.1"/>
    <property type="molecule type" value="Genomic_DNA"/>
</dbReference>
<gene>
    <name evidence="1" type="ORF">LCGC14_0388890</name>
</gene>
<name>A0A0F9TIG0_9ZZZZ</name>